<comment type="similarity">
    <text evidence="1">Belongs to the shugoshin family.</text>
</comment>
<dbReference type="InterPro" id="IPR044693">
    <property type="entry name" value="SGO_plant"/>
</dbReference>
<dbReference type="GO" id="GO:0005634">
    <property type="term" value="C:nucleus"/>
    <property type="evidence" value="ECO:0007669"/>
    <property type="project" value="InterPro"/>
</dbReference>
<evidence type="ECO:0000259" key="4">
    <source>
        <dbReference type="Pfam" id="PF07557"/>
    </source>
</evidence>
<dbReference type="Proteomes" id="UP001054252">
    <property type="component" value="Unassembled WGS sequence"/>
</dbReference>
<name>A0AAV5LAF9_9ROSI</name>
<dbReference type="GO" id="GO:0045144">
    <property type="term" value="P:meiotic sister chromatid segregation"/>
    <property type="evidence" value="ECO:0007669"/>
    <property type="project" value="InterPro"/>
</dbReference>
<evidence type="ECO:0000256" key="1">
    <source>
        <dbReference type="ARBA" id="ARBA00010845"/>
    </source>
</evidence>
<gene>
    <name evidence="5" type="ORF">SLEP1_g42603</name>
</gene>
<accession>A0AAV5LAF9</accession>
<evidence type="ECO:0000256" key="2">
    <source>
        <dbReference type="ARBA" id="ARBA00022829"/>
    </source>
</evidence>
<reference evidence="5 6" key="1">
    <citation type="journal article" date="2021" name="Commun. Biol.">
        <title>The genome of Shorea leprosula (Dipterocarpaceae) highlights the ecological relevance of drought in aseasonal tropical rainforests.</title>
        <authorList>
            <person name="Ng K.K.S."/>
            <person name="Kobayashi M.J."/>
            <person name="Fawcett J.A."/>
            <person name="Hatakeyama M."/>
            <person name="Paape T."/>
            <person name="Ng C.H."/>
            <person name="Ang C.C."/>
            <person name="Tnah L.H."/>
            <person name="Lee C.T."/>
            <person name="Nishiyama T."/>
            <person name="Sese J."/>
            <person name="O'Brien M.J."/>
            <person name="Copetti D."/>
            <person name="Mohd Noor M.I."/>
            <person name="Ong R.C."/>
            <person name="Putra M."/>
            <person name="Sireger I.Z."/>
            <person name="Indrioko S."/>
            <person name="Kosugi Y."/>
            <person name="Izuno A."/>
            <person name="Isagi Y."/>
            <person name="Lee S.L."/>
            <person name="Shimizu K.K."/>
        </authorList>
    </citation>
    <scope>NUCLEOTIDE SEQUENCE [LARGE SCALE GENOMIC DNA]</scope>
    <source>
        <strain evidence="5">214</strain>
    </source>
</reference>
<comment type="caution">
    <text evidence="5">The sequence shown here is derived from an EMBL/GenBank/DDBJ whole genome shotgun (WGS) entry which is preliminary data.</text>
</comment>
<organism evidence="5 6">
    <name type="scientific">Rubroshorea leprosula</name>
    <dbReference type="NCBI Taxonomy" id="152421"/>
    <lineage>
        <taxon>Eukaryota</taxon>
        <taxon>Viridiplantae</taxon>
        <taxon>Streptophyta</taxon>
        <taxon>Embryophyta</taxon>
        <taxon>Tracheophyta</taxon>
        <taxon>Spermatophyta</taxon>
        <taxon>Magnoliopsida</taxon>
        <taxon>eudicotyledons</taxon>
        <taxon>Gunneridae</taxon>
        <taxon>Pentapetalae</taxon>
        <taxon>rosids</taxon>
        <taxon>malvids</taxon>
        <taxon>Malvales</taxon>
        <taxon>Dipterocarpaceae</taxon>
        <taxon>Rubroshorea</taxon>
    </lineage>
</organism>
<proteinExistence type="inferred from homology"/>
<dbReference type="GO" id="GO:0000775">
    <property type="term" value="C:chromosome, centromeric region"/>
    <property type="evidence" value="ECO:0007669"/>
    <property type="project" value="InterPro"/>
</dbReference>
<feature type="region of interest" description="Disordered" evidence="3">
    <location>
        <begin position="154"/>
        <end position="237"/>
    </location>
</feature>
<dbReference type="PANTHER" id="PTHR34373">
    <property type="entry name" value="SHUGOSHIN 2"/>
    <property type="match status" value="1"/>
</dbReference>
<dbReference type="AlphaFoldDB" id="A0AAV5LAF9"/>
<dbReference type="EMBL" id="BPVZ01000104">
    <property type="protein sequence ID" value="GKV34206.1"/>
    <property type="molecule type" value="Genomic_DNA"/>
</dbReference>
<evidence type="ECO:0000313" key="6">
    <source>
        <dbReference type="Proteomes" id="UP001054252"/>
    </source>
</evidence>
<evidence type="ECO:0000256" key="3">
    <source>
        <dbReference type="SAM" id="MobiDB-lite"/>
    </source>
</evidence>
<protein>
    <recommendedName>
        <fullName evidence="4">Shugoshin C-terminal domain-containing protein</fullName>
    </recommendedName>
</protein>
<keyword evidence="2" id="KW-0159">Chromosome partition</keyword>
<keyword evidence="6" id="KW-1185">Reference proteome</keyword>
<feature type="compositionally biased region" description="Basic and acidic residues" evidence="3">
    <location>
        <begin position="164"/>
        <end position="176"/>
    </location>
</feature>
<feature type="region of interest" description="Disordered" evidence="3">
    <location>
        <begin position="372"/>
        <end position="393"/>
    </location>
</feature>
<evidence type="ECO:0000313" key="5">
    <source>
        <dbReference type="EMBL" id="GKV34206.1"/>
    </source>
</evidence>
<dbReference type="GO" id="GO:0034090">
    <property type="term" value="P:maintenance of meiotic sister chromatid cohesion"/>
    <property type="evidence" value="ECO:0007669"/>
    <property type="project" value="InterPro"/>
</dbReference>
<sequence>MGDATLFAKENFSIADIKMKGEKKASGARLADITNLQQRPKLSMQGAKMHQSPSFNTKEYIEKLQKENMTLMKVLADRNKVIELSGIELQKMRINLQKMQQQNLQLAQAHSQMLAELNAGKDRLRSLQHELGCKNGLLKARNLEAEEKAKGGIFQTSGHRVATKKLDKPGEHEENKPCNTNRRRRSKIESSGSSTVKPIHSATEKVGKKRFKSQESEPTEDAFETDDTKFPVSPPHDGMVYERCPSSSDSSVQKEHEQGCAPGIETQDLRTSVGRPLCLVVEKADNKRVLSRRKSTRFQSQVPEPTEDVLEMDEAKYHVSPLREETLHLNVPALSASSVQKEQEQGNRATGVKTRELRTSVGRPLHDVVEKADNKRVPSKRKSTRWQSQVPEPTEDVFEIDDTKFPISSLHEEMVHVNVPVSSVSSTPKEEQGGINALEGEVQELRRTSVGRPLRKAAEKVQSYKEIPLNVKMRRSE</sequence>
<feature type="domain" description="Shugoshin C-terminal" evidence="4">
    <location>
        <begin position="451"/>
        <end position="475"/>
    </location>
</feature>
<dbReference type="InterPro" id="IPR011515">
    <property type="entry name" value="Shugoshin_C"/>
</dbReference>
<dbReference type="PANTHER" id="PTHR34373:SF9">
    <property type="entry name" value="SHUGOSHIN 2"/>
    <property type="match status" value="1"/>
</dbReference>
<dbReference type="Pfam" id="PF07557">
    <property type="entry name" value="Shugoshin_C"/>
    <property type="match status" value="1"/>
</dbReference>